<keyword evidence="2" id="KW-1185">Reference proteome</keyword>
<organism evidence="1 2">
    <name type="scientific">Terrabacter aeriphilus</name>
    <dbReference type="NCBI Taxonomy" id="515662"/>
    <lineage>
        <taxon>Bacteria</taxon>
        <taxon>Bacillati</taxon>
        <taxon>Actinomycetota</taxon>
        <taxon>Actinomycetes</taxon>
        <taxon>Micrococcales</taxon>
        <taxon>Intrasporangiaceae</taxon>
        <taxon>Terrabacter</taxon>
    </lineage>
</organism>
<comment type="caution">
    <text evidence="1">The sequence shown here is derived from an EMBL/GenBank/DDBJ whole genome shotgun (WGS) entry which is preliminary data.</text>
</comment>
<dbReference type="Proteomes" id="UP001500427">
    <property type="component" value="Unassembled WGS sequence"/>
</dbReference>
<evidence type="ECO:0000313" key="1">
    <source>
        <dbReference type="EMBL" id="GAA5022911.1"/>
    </source>
</evidence>
<protein>
    <submittedName>
        <fullName evidence="1">Uncharacterized protein</fullName>
    </submittedName>
</protein>
<gene>
    <name evidence="1" type="ORF">GCM10023258_13670</name>
</gene>
<name>A0ABP9J780_9MICO</name>
<sequence length="123" mass="11527">MGSACGRLDVEGLLAGGAAGVAVALTSSVGNTRGVSTTPGGTVVGTCHGRQEGDAAGAAGAAAASGDDPAYALCGVASAAGASAPSDTRTASAPEVVRARRAAGRGAWGRGVRVVEGFIAATD</sequence>
<accession>A0ABP9J780</accession>
<dbReference type="EMBL" id="BAABIW010000009">
    <property type="protein sequence ID" value="GAA5022911.1"/>
    <property type="molecule type" value="Genomic_DNA"/>
</dbReference>
<evidence type="ECO:0000313" key="2">
    <source>
        <dbReference type="Proteomes" id="UP001500427"/>
    </source>
</evidence>
<proteinExistence type="predicted"/>
<reference evidence="2" key="1">
    <citation type="journal article" date="2019" name="Int. J. Syst. Evol. Microbiol.">
        <title>The Global Catalogue of Microorganisms (GCM) 10K type strain sequencing project: providing services to taxonomists for standard genome sequencing and annotation.</title>
        <authorList>
            <consortium name="The Broad Institute Genomics Platform"/>
            <consortium name="The Broad Institute Genome Sequencing Center for Infectious Disease"/>
            <person name="Wu L."/>
            <person name="Ma J."/>
        </authorList>
    </citation>
    <scope>NUCLEOTIDE SEQUENCE [LARGE SCALE GENOMIC DNA]</scope>
    <source>
        <strain evidence="2">JCM 17687</strain>
    </source>
</reference>